<dbReference type="Proteomes" id="UP000799436">
    <property type="component" value="Unassembled WGS sequence"/>
</dbReference>
<evidence type="ECO:0000256" key="1">
    <source>
        <dbReference type="SAM" id="MobiDB-lite"/>
    </source>
</evidence>
<proteinExistence type="predicted"/>
<keyword evidence="3" id="KW-1185">Reference proteome</keyword>
<evidence type="ECO:0000313" key="3">
    <source>
        <dbReference type="Proteomes" id="UP000799436"/>
    </source>
</evidence>
<dbReference type="AlphaFoldDB" id="A0A6G1LBP4"/>
<name>A0A6G1LBP4_9PEZI</name>
<protein>
    <submittedName>
        <fullName evidence="2">Uncharacterized protein</fullName>
    </submittedName>
</protein>
<evidence type="ECO:0000313" key="2">
    <source>
        <dbReference type="EMBL" id="KAF2770012.1"/>
    </source>
</evidence>
<feature type="region of interest" description="Disordered" evidence="1">
    <location>
        <begin position="1"/>
        <end position="25"/>
    </location>
</feature>
<organism evidence="2 3">
    <name type="scientific">Teratosphaeria nubilosa</name>
    <dbReference type="NCBI Taxonomy" id="161662"/>
    <lineage>
        <taxon>Eukaryota</taxon>
        <taxon>Fungi</taxon>
        <taxon>Dikarya</taxon>
        <taxon>Ascomycota</taxon>
        <taxon>Pezizomycotina</taxon>
        <taxon>Dothideomycetes</taxon>
        <taxon>Dothideomycetidae</taxon>
        <taxon>Mycosphaerellales</taxon>
        <taxon>Teratosphaeriaceae</taxon>
        <taxon>Teratosphaeria</taxon>
    </lineage>
</organism>
<gene>
    <name evidence="2" type="ORF">EJ03DRAFT_326923</name>
</gene>
<dbReference type="EMBL" id="ML995829">
    <property type="protein sequence ID" value="KAF2770012.1"/>
    <property type="molecule type" value="Genomic_DNA"/>
</dbReference>
<sequence>MASDTQRAQVASHLPPSTPQTHLTKSKMLHLCPPNKPLQIRTEYSNHPPTLNATTVPGPMSFATNAAHCCMLSSRKLIMLHH</sequence>
<accession>A0A6G1LBP4</accession>
<reference evidence="2" key="1">
    <citation type="journal article" date="2020" name="Stud. Mycol.">
        <title>101 Dothideomycetes genomes: a test case for predicting lifestyles and emergence of pathogens.</title>
        <authorList>
            <person name="Haridas S."/>
            <person name="Albert R."/>
            <person name="Binder M."/>
            <person name="Bloem J."/>
            <person name="Labutti K."/>
            <person name="Salamov A."/>
            <person name="Andreopoulos B."/>
            <person name="Baker S."/>
            <person name="Barry K."/>
            <person name="Bills G."/>
            <person name="Bluhm B."/>
            <person name="Cannon C."/>
            <person name="Castanera R."/>
            <person name="Culley D."/>
            <person name="Daum C."/>
            <person name="Ezra D."/>
            <person name="Gonzalez J."/>
            <person name="Henrissat B."/>
            <person name="Kuo A."/>
            <person name="Liang C."/>
            <person name="Lipzen A."/>
            <person name="Lutzoni F."/>
            <person name="Magnuson J."/>
            <person name="Mondo S."/>
            <person name="Nolan M."/>
            <person name="Ohm R."/>
            <person name="Pangilinan J."/>
            <person name="Park H.-J."/>
            <person name="Ramirez L."/>
            <person name="Alfaro M."/>
            <person name="Sun H."/>
            <person name="Tritt A."/>
            <person name="Yoshinaga Y."/>
            <person name="Zwiers L.-H."/>
            <person name="Turgeon B."/>
            <person name="Goodwin S."/>
            <person name="Spatafora J."/>
            <person name="Crous P."/>
            <person name="Grigoriev I."/>
        </authorList>
    </citation>
    <scope>NUCLEOTIDE SEQUENCE</scope>
    <source>
        <strain evidence="2">CBS 116005</strain>
    </source>
</reference>